<dbReference type="Proteomes" id="UP000821865">
    <property type="component" value="Chromosome 1"/>
</dbReference>
<reference evidence="1" key="1">
    <citation type="submission" date="2020-05" db="EMBL/GenBank/DDBJ databases">
        <title>Large-scale comparative analyses of tick genomes elucidate their genetic diversity and vector capacities.</title>
        <authorList>
            <person name="Jia N."/>
            <person name="Wang J."/>
            <person name="Shi W."/>
            <person name="Du L."/>
            <person name="Sun Y."/>
            <person name="Zhan W."/>
            <person name="Jiang J."/>
            <person name="Wang Q."/>
            <person name="Zhang B."/>
            <person name="Ji P."/>
            <person name="Sakyi L.B."/>
            <person name="Cui X."/>
            <person name="Yuan T."/>
            <person name="Jiang B."/>
            <person name="Yang W."/>
            <person name="Lam T.T.-Y."/>
            <person name="Chang Q."/>
            <person name="Ding S."/>
            <person name="Wang X."/>
            <person name="Zhu J."/>
            <person name="Ruan X."/>
            <person name="Zhao L."/>
            <person name="Wei J."/>
            <person name="Que T."/>
            <person name="Du C."/>
            <person name="Cheng J."/>
            <person name="Dai P."/>
            <person name="Han X."/>
            <person name="Huang E."/>
            <person name="Gao Y."/>
            <person name="Liu J."/>
            <person name="Shao H."/>
            <person name="Ye R."/>
            <person name="Li L."/>
            <person name="Wei W."/>
            <person name="Wang X."/>
            <person name="Wang C."/>
            <person name="Yang T."/>
            <person name="Huo Q."/>
            <person name="Li W."/>
            <person name="Guo W."/>
            <person name="Chen H."/>
            <person name="Zhou L."/>
            <person name="Ni X."/>
            <person name="Tian J."/>
            <person name="Zhou Y."/>
            <person name="Sheng Y."/>
            <person name="Liu T."/>
            <person name="Pan Y."/>
            <person name="Xia L."/>
            <person name="Li J."/>
            <person name="Zhao F."/>
            <person name="Cao W."/>
        </authorList>
    </citation>
    <scope>NUCLEOTIDE SEQUENCE</scope>
    <source>
        <strain evidence="1">Dsil-2018</strain>
    </source>
</reference>
<comment type="caution">
    <text evidence="1">The sequence shown here is derived from an EMBL/GenBank/DDBJ whole genome shotgun (WGS) entry which is preliminary data.</text>
</comment>
<evidence type="ECO:0000313" key="1">
    <source>
        <dbReference type="EMBL" id="KAH7979452.1"/>
    </source>
</evidence>
<proteinExistence type="predicted"/>
<name>A0ACB8DXW5_DERSI</name>
<gene>
    <name evidence="1" type="ORF">HPB49_009437</name>
</gene>
<keyword evidence="2" id="KW-1185">Reference proteome</keyword>
<sequence length="74" mass="8835">MIHQVTRAQNMAKYGMKTPFEREQTRDFFSEGLKTAASIPRNKDADQKRNRVLFFGQFKLQLKEKYPDSSRRCY</sequence>
<dbReference type="EMBL" id="CM023470">
    <property type="protein sequence ID" value="KAH7979452.1"/>
    <property type="molecule type" value="Genomic_DNA"/>
</dbReference>
<protein>
    <submittedName>
        <fullName evidence="1">Uncharacterized protein</fullName>
    </submittedName>
</protein>
<organism evidence="1 2">
    <name type="scientific">Dermacentor silvarum</name>
    <name type="common">Tick</name>
    <dbReference type="NCBI Taxonomy" id="543639"/>
    <lineage>
        <taxon>Eukaryota</taxon>
        <taxon>Metazoa</taxon>
        <taxon>Ecdysozoa</taxon>
        <taxon>Arthropoda</taxon>
        <taxon>Chelicerata</taxon>
        <taxon>Arachnida</taxon>
        <taxon>Acari</taxon>
        <taxon>Parasitiformes</taxon>
        <taxon>Ixodida</taxon>
        <taxon>Ixodoidea</taxon>
        <taxon>Ixodidae</taxon>
        <taxon>Rhipicephalinae</taxon>
        <taxon>Dermacentor</taxon>
    </lineage>
</organism>
<evidence type="ECO:0000313" key="2">
    <source>
        <dbReference type="Proteomes" id="UP000821865"/>
    </source>
</evidence>
<accession>A0ACB8DXW5</accession>